<evidence type="ECO:0000256" key="7">
    <source>
        <dbReference type="SAM" id="SignalP"/>
    </source>
</evidence>
<dbReference type="CDD" id="cd16147">
    <property type="entry name" value="G6S"/>
    <property type="match status" value="1"/>
</dbReference>
<dbReference type="InterPro" id="IPR024607">
    <property type="entry name" value="Sulfatase_CS"/>
</dbReference>
<gene>
    <name evidence="9" type="ORF">Cfor_08847</name>
</gene>
<dbReference type="PANTHER" id="PTHR43108:SF8">
    <property type="entry name" value="SD21168P"/>
    <property type="match status" value="1"/>
</dbReference>
<evidence type="ECO:0000256" key="6">
    <source>
        <dbReference type="PIRSR" id="PIRSR036666-50"/>
    </source>
</evidence>
<evidence type="ECO:0000313" key="9">
    <source>
        <dbReference type="EMBL" id="GFG39867.1"/>
    </source>
</evidence>
<dbReference type="OrthoDB" id="96314at2759"/>
<dbReference type="GO" id="GO:0030203">
    <property type="term" value="P:glycosaminoglycan metabolic process"/>
    <property type="evidence" value="ECO:0007669"/>
    <property type="project" value="InterPro"/>
</dbReference>
<evidence type="ECO:0000259" key="8">
    <source>
        <dbReference type="Pfam" id="PF00884"/>
    </source>
</evidence>
<comment type="caution">
    <text evidence="9">The sequence shown here is derived from an EMBL/GenBank/DDBJ whole genome shotgun (WGS) entry which is preliminary data.</text>
</comment>
<dbReference type="Gene3D" id="3.40.720.10">
    <property type="entry name" value="Alkaline Phosphatase, subunit A"/>
    <property type="match status" value="1"/>
</dbReference>
<feature type="modified residue" description="3-oxoalanine (Cys)" evidence="6">
    <location>
        <position position="69"/>
    </location>
</feature>
<dbReference type="GO" id="GO:0005539">
    <property type="term" value="F:glycosaminoglycan binding"/>
    <property type="evidence" value="ECO:0007669"/>
    <property type="project" value="TreeGrafter"/>
</dbReference>
<keyword evidence="4" id="KW-0378">Hydrolase</keyword>
<keyword evidence="5" id="KW-0325">Glycoprotein</keyword>
<dbReference type="InterPro" id="IPR017850">
    <property type="entry name" value="Alkaline_phosphatase_core_sf"/>
</dbReference>
<keyword evidence="10" id="KW-1185">Reference proteome</keyword>
<accession>A0A6L2QCT6</accession>
<evidence type="ECO:0000256" key="2">
    <source>
        <dbReference type="ARBA" id="ARBA00008779"/>
    </source>
</evidence>
<dbReference type="SUPFAM" id="SSF53649">
    <property type="entry name" value="Alkaline phosphatase-like"/>
    <property type="match status" value="1"/>
</dbReference>
<feature type="chain" id="PRO_5027099355" description="Sulfatase N-terminal domain-containing protein" evidence="7">
    <location>
        <begin position="23"/>
        <end position="518"/>
    </location>
</feature>
<dbReference type="Proteomes" id="UP000502823">
    <property type="component" value="Unassembled WGS sequence"/>
</dbReference>
<comment type="similarity">
    <text evidence="2">Belongs to the sulfatase family.</text>
</comment>
<comment type="PTM">
    <text evidence="6">The conversion to 3-oxoalanine (also known as C-formylglycine, FGly), of a serine or cysteine residue in prokaryotes and of a cysteine residue in eukaryotes, is critical for catalytic activity.</text>
</comment>
<dbReference type="PROSITE" id="PS00149">
    <property type="entry name" value="SULFATASE_2"/>
    <property type="match status" value="1"/>
</dbReference>
<feature type="signal peptide" evidence="7">
    <location>
        <begin position="1"/>
        <end position="22"/>
    </location>
</feature>
<dbReference type="AlphaFoldDB" id="A0A6L2QCT6"/>
<sequence length="518" mass="58897">MEKLQVLSFWIIMVTWTVPGLCNQTNIVLVVTDDQDLTLGGLTPMVKTQKIIANMGVTFTNAFVTTPICCPSRASMFSGQYQHNHQTLNNSVSGGCSGPYWQQHVEPQAWPALLHQAGYTTFYAGKYLNQYGYRKTGGATHVPAGWDWWIGLVGNSRYYNYTLSVNGTAVFHSDDYLTNVIEAFGLEFLRQHHVTEKNFLMVLAPPAPHAPFTPAPKYKDHYKNVTAMRTPNFNVPVFRDKHWLLQMPPSPLPDSMLPELDRVYRQRWETLLSVDDLIESMVMKLESLGLLDKTHFIVTSDHGYHVGQFGLPWDKRQPYEMDIRIPLMMRGPGLPHRQMDTHSVLNIDFAPTFLAMADLEAPPWMDGISFFPLSKQNADDGTGMDRKFLIEYQGEGSRKTVSPNCLYDEADTLSNCVPEQMCKCQDARNNTFTCVRHLKPHITPHLMSSYNFLFCKFRDSENFTEAYDLNVDPYQLNNLALSLSPAVENKYMSWLEHLKSCSGLSCQLHHDSDAQSSP</sequence>
<evidence type="ECO:0000256" key="1">
    <source>
        <dbReference type="ARBA" id="ARBA00001913"/>
    </source>
</evidence>
<dbReference type="InterPro" id="IPR012251">
    <property type="entry name" value="GlcNAc_6-SO4ase"/>
</dbReference>
<evidence type="ECO:0000256" key="3">
    <source>
        <dbReference type="ARBA" id="ARBA00022729"/>
    </source>
</evidence>
<protein>
    <recommendedName>
        <fullName evidence="8">Sulfatase N-terminal domain-containing protein</fullName>
    </recommendedName>
</protein>
<proteinExistence type="inferred from homology"/>
<keyword evidence="3 7" id="KW-0732">Signal</keyword>
<name>A0A6L2QCT6_COPFO</name>
<evidence type="ECO:0000256" key="5">
    <source>
        <dbReference type="ARBA" id="ARBA00023180"/>
    </source>
</evidence>
<feature type="domain" description="Sulfatase N-terminal" evidence="8">
    <location>
        <begin position="26"/>
        <end position="358"/>
    </location>
</feature>
<dbReference type="EMBL" id="BLKM01001253">
    <property type="protein sequence ID" value="GFG39867.1"/>
    <property type="molecule type" value="Genomic_DNA"/>
</dbReference>
<dbReference type="Pfam" id="PF00884">
    <property type="entry name" value="Sulfatase"/>
    <property type="match status" value="1"/>
</dbReference>
<dbReference type="FunCoup" id="A0A6L2QCT6">
    <property type="interactions" value="537"/>
</dbReference>
<evidence type="ECO:0000313" key="10">
    <source>
        <dbReference type="Proteomes" id="UP000502823"/>
    </source>
</evidence>
<evidence type="ECO:0000256" key="4">
    <source>
        <dbReference type="ARBA" id="ARBA00022801"/>
    </source>
</evidence>
<dbReference type="PIRSF" id="PIRSF036666">
    <property type="entry name" value="G6S"/>
    <property type="match status" value="1"/>
</dbReference>
<dbReference type="PANTHER" id="PTHR43108">
    <property type="entry name" value="N-ACETYLGLUCOSAMINE-6-SULFATASE FAMILY MEMBER"/>
    <property type="match status" value="1"/>
</dbReference>
<organism evidence="9 10">
    <name type="scientific">Coptotermes formosanus</name>
    <name type="common">Formosan subterranean termite</name>
    <dbReference type="NCBI Taxonomy" id="36987"/>
    <lineage>
        <taxon>Eukaryota</taxon>
        <taxon>Metazoa</taxon>
        <taxon>Ecdysozoa</taxon>
        <taxon>Arthropoda</taxon>
        <taxon>Hexapoda</taxon>
        <taxon>Insecta</taxon>
        <taxon>Pterygota</taxon>
        <taxon>Neoptera</taxon>
        <taxon>Polyneoptera</taxon>
        <taxon>Dictyoptera</taxon>
        <taxon>Blattodea</taxon>
        <taxon>Blattoidea</taxon>
        <taxon>Termitoidae</taxon>
        <taxon>Rhinotermitidae</taxon>
        <taxon>Coptotermes</taxon>
    </lineage>
</organism>
<dbReference type="InParanoid" id="A0A6L2QCT6"/>
<dbReference type="GO" id="GO:0008449">
    <property type="term" value="F:N-acetylglucosamine-6-sulfatase activity"/>
    <property type="evidence" value="ECO:0007669"/>
    <property type="project" value="InterPro"/>
</dbReference>
<dbReference type="InterPro" id="IPR000917">
    <property type="entry name" value="Sulfatase_N"/>
</dbReference>
<reference evidence="10" key="1">
    <citation type="submission" date="2020-01" db="EMBL/GenBank/DDBJ databases">
        <title>Draft genome sequence of the Termite Coptotermes fromosanus.</title>
        <authorList>
            <person name="Itakura S."/>
            <person name="Yosikawa Y."/>
            <person name="Umezawa K."/>
        </authorList>
    </citation>
    <scope>NUCLEOTIDE SEQUENCE [LARGE SCALE GENOMIC DNA]</scope>
</reference>
<comment type="cofactor">
    <cofactor evidence="1">
        <name>Ca(2+)</name>
        <dbReference type="ChEBI" id="CHEBI:29108"/>
    </cofactor>
</comment>